<name>A0A4W6CWF2_LATCA</name>
<sequence length="299" mass="33181">MKAVAAFLLVLCYLAGSHGKSLSDSFFMTQFIVEAVKDGMNKTIGSTHIHDGFVFTAWNCKVGPRLYNIKQIDAGQGQVVATDKYNRAYYLIRTYWYSMSSGYIKHASVGPAGIWGTDTKNKVYKYIGGNFTLVNGLSMEQVDAGGDGQVVGVTPSTYRAYCLRDSYSLAYKGTGSVSWNYHSRILKYYTCGPKYGCWGVDSSSRVYHTPRVTPSSCSYSSWRYVSGLSMKMIEVASDGSVFGVATNGRVYQRMSIYSSRPQGLYWSSVSMCMPISHLTYDLGNLWVVTNSSMFLQCSK</sequence>
<evidence type="ECO:0000313" key="5">
    <source>
        <dbReference type="Proteomes" id="UP000314980"/>
    </source>
</evidence>
<dbReference type="Ensembl" id="ENSLCAT00010017343.1">
    <property type="protein sequence ID" value="ENSLCAP00010016981.1"/>
    <property type="gene ID" value="ENSLCAG00010008071.1"/>
</dbReference>
<dbReference type="PANTHER" id="PTHR23250">
    <property type="entry name" value="DYSFERLIN-RELATED"/>
    <property type="match status" value="1"/>
</dbReference>
<evidence type="ECO:0000256" key="3">
    <source>
        <dbReference type="SAM" id="SignalP"/>
    </source>
</evidence>
<comment type="similarity">
    <text evidence="2">Belongs to the tectonin family.</text>
</comment>
<dbReference type="AlphaFoldDB" id="A0A4W6CWF2"/>
<dbReference type="InterPro" id="IPR006624">
    <property type="entry name" value="Beta-propeller_rpt_TECPR"/>
</dbReference>
<dbReference type="GO" id="GO:0030246">
    <property type="term" value="F:carbohydrate binding"/>
    <property type="evidence" value="ECO:0007669"/>
    <property type="project" value="UniProtKB-KW"/>
</dbReference>
<accession>A0A4W6CWF2</accession>
<proteinExistence type="inferred from homology"/>
<protein>
    <submittedName>
        <fullName evidence="4">Uncharacterized protein</fullName>
    </submittedName>
</protein>
<reference evidence="5" key="1">
    <citation type="submission" date="2015-09" db="EMBL/GenBank/DDBJ databases">
        <authorList>
            <person name="Sai Rama Sridatta P."/>
        </authorList>
    </citation>
    <scope>NUCLEOTIDE SEQUENCE [LARGE SCALE GENOMIC DNA]</scope>
</reference>
<organism evidence="4 5">
    <name type="scientific">Lates calcarifer</name>
    <name type="common">Barramundi</name>
    <name type="synonym">Holocentrus calcarifer</name>
    <dbReference type="NCBI Taxonomy" id="8187"/>
    <lineage>
        <taxon>Eukaryota</taxon>
        <taxon>Metazoa</taxon>
        <taxon>Chordata</taxon>
        <taxon>Craniata</taxon>
        <taxon>Vertebrata</taxon>
        <taxon>Euteleostomi</taxon>
        <taxon>Actinopterygii</taxon>
        <taxon>Neopterygii</taxon>
        <taxon>Teleostei</taxon>
        <taxon>Neoteleostei</taxon>
        <taxon>Acanthomorphata</taxon>
        <taxon>Carangaria</taxon>
        <taxon>Carangaria incertae sedis</taxon>
        <taxon>Centropomidae</taxon>
        <taxon>Lates</taxon>
    </lineage>
</organism>
<feature type="signal peptide" evidence="3">
    <location>
        <begin position="1"/>
        <end position="19"/>
    </location>
</feature>
<feature type="chain" id="PRO_5044612844" evidence="3">
    <location>
        <begin position="20"/>
        <end position="299"/>
    </location>
</feature>
<keyword evidence="1" id="KW-0430">Lectin</keyword>
<keyword evidence="3" id="KW-0732">Signal</keyword>
<evidence type="ECO:0000256" key="1">
    <source>
        <dbReference type="ARBA" id="ARBA00022734"/>
    </source>
</evidence>
<evidence type="ECO:0000313" key="4">
    <source>
        <dbReference type="Ensembl" id="ENSLCAP00010016981.1"/>
    </source>
</evidence>
<evidence type="ECO:0000256" key="2">
    <source>
        <dbReference type="ARBA" id="ARBA00038331"/>
    </source>
</evidence>
<dbReference type="InterPro" id="IPR051513">
    <property type="entry name" value="Tectonin_beta-prop"/>
</dbReference>
<keyword evidence="5" id="KW-1185">Reference proteome</keyword>
<dbReference type="Pfam" id="PF19193">
    <property type="entry name" value="Tectonin"/>
    <property type="match status" value="1"/>
</dbReference>
<dbReference type="PANTHER" id="PTHR23250:SF3">
    <property type="entry name" value="FISH-EGG LECTIN-LIKE ISOFORM X1-RELATED"/>
    <property type="match status" value="1"/>
</dbReference>
<dbReference type="SMART" id="SM00706">
    <property type="entry name" value="TECPR"/>
    <property type="match status" value="4"/>
</dbReference>
<reference evidence="4" key="2">
    <citation type="submission" date="2025-05" db="UniProtKB">
        <authorList>
            <consortium name="Ensembl"/>
        </authorList>
    </citation>
    <scope>IDENTIFICATION</scope>
</reference>
<dbReference type="Ensembl" id="ENSLCAT00010017350.1">
    <property type="protein sequence ID" value="ENSLCAP00010016988.1"/>
    <property type="gene ID" value="ENSLCAG00010008071.1"/>
</dbReference>
<dbReference type="Proteomes" id="UP000314980">
    <property type="component" value="Unassembled WGS sequence"/>
</dbReference>
<dbReference type="GeneTree" id="ENSGT00510000047886"/>